<dbReference type="InterPro" id="IPR002083">
    <property type="entry name" value="MATH/TRAF_dom"/>
</dbReference>
<feature type="domain" description="MATH" evidence="2">
    <location>
        <begin position="1"/>
        <end position="89"/>
    </location>
</feature>
<dbReference type="Gene3D" id="2.60.210.10">
    <property type="entry name" value="Apoptosis, Tumor Necrosis Factor Receptor Associated Protein 2, Chain A"/>
    <property type="match status" value="1"/>
</dbReference>
<dbReference type="WBParaSite" id="scf7180000420290.g5057">
    <property type="protein sequence ID" value="scf7180000420290.g5057"/>
    <property type="gene ID" value="scf7180000420290.g5057"/>
</dbReference>
<reference evidence="4" key="1">
    <citation type="submission" date="2022-11" db="UniProtKB">
        <authorList>
            <consortium name="WormBaseParasite"/>
        </authorList>
    </citation>
    <scope>IDENTIFICATION</scope>
</reference>
<keyword evidence="3" id="KW-1185">Reference proteome</keyword>
<feature type="coiled-coil region" evidence="1">
    <location>
        <begin position="114"/>
        <end position="190"/>
    </location>
</feature>
<sequence length="224" mass="26179">MEVDSITDVLTATSNGDEDPSWNCSSNVKLKLLSQKPEKEDYVREFSHVFNAKTDDWGYKQFMNFEDIMNPEKGWYDEKKDTIVLLVDVKADLPHGIKSLQGIKEKEKEIQINNSVINLELENLKKNKEESNKKLNEKLKENKEIYEKVAKNVNQMTISCEEIIKLKEENENFMKELDKNNFIIKKLENEQMKNFNEYDEGIELENQSKGLQQLKNIFGSMDGI</sequence>
<name>A0A915NTV6_9BILA</name>
<dbReference type="Proteomes" id="UP000887560">
    <property type="component" value="Unplaced"/>
</dbReference>
<accession>A0A915NTV6</accession>
<dbReference type="Pfam" id="PF22486">
    <property type="entry name" value="MATH_2"/>
    <property type="match status" value="1"/>
</dbReference>
<organism evidence="3 4">
    <name type="scientific">Meloidogyne floridensis</name>
    <dbReference type="NCBI Taxonomy" id="298350"/>
    <lineage>
        <taxon>Eukaryota</taxon>
        <taxon>Metazoa</taxon>
        <taxon>Ecdysozoa</taxon>
        <taxon>Nematoda</taxon>
        <taxon>Chromadorea</taxon>
        <taxon>Rhabditida</taxon>
        <taxon>Tylenchina</taxon>
        <taxon>Tylenchomorpha</taxon>
        <taxon>Tylenchoidea</taxon>
        <taxon>Meloidogynidae</taxon>
        <taxon>Meloidogyninae</taxon>
        <taxon>Meloidogyne</taxon>
    </lineage>
</organism>
<evidence type="ECO:0000256" key="1">
    <source>
        <dbReference type="SAM" id="Coils"/>
    </source>
</evidence>
<evidence type="ECO:0000259" key="2">
    <source>
        <dbReference type="PROSITE" id="PS50144"/>
    </source>
</evidence>
<evidence type="ECO:0000313" key="3">
    <source>
        <dbReference type="Proteomes" id="UP000887560"/>
    </source>
</evidence>
<dbReference type="AlphaFoldDB" id="A0A915NTV6"/>
<dbReference type="PROSITE" id="PS50144">
    <property type="entry name" value="MATH"/>
    <property type="match status" value="1"/>
</dbReference>
<protein>
    <submittedName>
        <fullName evidence="4">MATH domain-containing protein</fullName>
    </submittedName>
</protein>
<keyword evidence="1" id="KW-0175">Coiled coil</keyword>
<evidence type="ECO:0000313" key="4">
    <source>
        <dbReference type="WBParaSite" id="scf7180000420290.g5057"/>
    </source>
</evidence>
<proteinExistence type="predicted"/>
<dbReference type="SUPFAM" id="SSF49599">
    <property type="entry name" value="TRAF domain-like"/>
    <property type="match status" value="1"/>
</dbReference>
<dbReference type="InterPro" id="IPR008974">
    <property type="entry name" value="TRAF-like"/>
</dbReference>